<keyword evidence="2" id="KW-1185">Reference proteome</keyword>
<gene>
    <name evidence="1" type="ORF">LLUT_LOCUS33733</name>
</gene>
<dbReference type="AlphaFoldDB" id="A0AAV1YFS1"/>
<dbReference type="PANTHER" id="PTHR35464">
    <property type="entry name" value="OS06G0115200 PROTEIN"/>
    <property type="match status" value="1"/>
</dbReference>
<reference evidence="1 2" key="1">
    <citation type="submission" date="2024-03" db="EMBL/GenBank/DDBJ databases">
        <authorList>
            <person name="Martinez-Hernandez J."/>
        </authorList>
    </citation>
    <scope>NUCLEOTIDE SEQUENCE [LARGE SCALE GENOMIC DNA]</scope>
</reference>
<organism evidence="1 2">
    <name type="scientific">Lupinus luteus</name>
    <name type="common">European yellow lupine</name>
    <dbReference type="NCBI Taxonomy" id="3873"/>
    <lineage>
        <taxon>Eukaryota</taxon>
        <taxon>Viridiplantae</taxon>
        <taxon>Streptophyta</taxon>
        <taxon>Embryophyta</taxon>
        <taxon>Tracheophyta</taxon>
        <taxon>Spermatophyta</taxon>
        <taxon>Magnoliopsida</taxon>
        <taxon>eudicotyledons</taxon>
        <taxon>Gunneridae</taxon>
        <taxon>Pentapetalae</taxon>
        <taxon>rosids</taxon>
        <taxon>fabids</taxon>
        <taxon>Fabales</taxon>
        <taxon>Fabaceae</taxon>
        <taxon>Papilionoideae</taxon>
        <taxon>50 kb inversion clade</taxon>
        <taxon>genistoids sensu lato</taxon>
        <taxon>core genistoids</taxon>
        <taxon>Genisteae</taxon>
        <taxon>Lupinus</taxon>
    </lineage>
</organism>
<sequence length="393" mass="44246">MVSYTSTYKNEIFVIISHGNRKILIHRVWEGSGGEDWSFLFTTNIGKFMSQDDVFSVTLLEVHYVGRVKYILLVDTSGKIKVFKEDGKLYGSGVLASRPLVFLKQRLMFLTENNAGSLDLRGTKIKESECEGLNHYVAQNYVFDANEFSKAYGITLEGDLIHVLLLGDVMNFKCRVRKFFVYNVSSLHYVRFGVPRLVFSSSLDNMRLPFLNYPAISLDAEIRVIPLIASDGEKLDIVGLGGGSGQLAQECFEIPEIKEKRKKPKDPHNKLNAEGLCVKTRIRDRKGRKMGHKTLTSWGLDSSFSSTSATTSAPLASGDIYPFIDSSSRNDDVMDIRGGSLRPPTRRYGSSIRYHFKAASSYRLGSAYHNRRPPSVDPVLSSFYVDLVLFCYF</sequence>
<dbReference type="EMBL" id="CAXHTB010000024">
    <property type="protein sequence ID" value="CAL0332673.1"/>
    <property type="molecule type" value="Genomic_DNA"/>
</dbReference>
<dbReference type="PANTHER" id="PTHR35464:SF1">
    <property type="entry name" value="OS06G0115200 PROTEIN"/>
    <property type="match status" value="1"/>
</dbReference>
<evidence type="ECO:0000313" key="1">
    <source>
        <dbReference type="EMBL" id="CAL0332673.1"/>
    </source>
</evidence>
<accession>A0AAV1YFS1</accession>
<dbReference type="InterPro" id="IPR045288">
    <property type="entry name" value="At1g75140-like"/>
</dbReference>
<proteinExistence type="predicted"/>
<comment type="caution">
    <text evidence="1">The sequence shown here is derived from an EMBL/GenBank/DDBJ whole genome shotgun (WGS) entry which is preliminary data.</text>
</comment>
<protein>
    <submittedName>
        <fullName evidence="1">Uncharacterized protein</fullName>
    </submittedName>
</protein>
<name>A0AAV1YFS1_LUPLU</name>
<evidence type="ECO:0000313" key="2">
    <source>
        <dbReference type="Proteomes" id="UP001497480"/>
    </source>
</evidence>
<dbReference type="Proteomes" id="UP001497480">
    <property type="component" value="Unassembled WGS sequence"/>
</dbReference>